<accession>A0A919MXC0</accession>
<dbReference type="Proteomes" id="UP000647172">
    <property type="component" value="Unassembled WGS sequence"/>
</dbReference>
<dbReference type="AlphaFoldDB" id="A0A919MXC0"/>
<feature type="region of interest" description="Disordered" evidence="1">
    <location>
        <begin position="269"/>
        <end position="297"/>
    </location>
</feature>
<dbReference type="EMBL" id="BOMQ01000079">
    <property type="protein sequence ID" value="GIE53105.1"/>
    <property type="molecule type" value="Genomic_DNA"/>
</dbReference>
<dbReference type="InterPro" id="IPR045697">
    <property type="entry name" value="DUF5919"/>
</dbReference>
<protein>
    <recommendedName>
        <fullName evidence="3">DUF5919 domain-containing protein</fullName>
    </recommendedName>
</protein>
<name>A0A919MXC0_9ACTN</name>
<evidence type="ECO:0000313" key="5">
    <source>
        <dbReference type="Proteomes" id="UP000647172"/>
    </source>
</evidence>
<feature type="domain" description="DUF5919" evidence="3">
    <location>
        <begin position="128"/>
        <end position="238"/>
    </location>
</feature>
<feature type="transmembrane region" description="Helical" evidence="2">
    <location>
        <begin position="42"/>
        <end position="59"/>
    </location>
</feature>
<evidence type="ECO:0000313" key="4">
    <source>
        <dbReference type="EMBL" id="GIE53105.1"/>
    </source>
</evidence>
<organism evidence="4 5">
    <name type="scientific">Actinoplanes nipponensis</name>
    <dbReference type="NCBI Taxonomy" id="135950"/>
    <lineage>
        <taxon>Bacteria</taxon>
        <taxon>Bacillati</taxon>
        <taxon>Actinomycetota</taxon>
        <taxon>Actinomycetes</taxon>
        <taxon>Micromonosporales</taxon>
        <taxon>Micromonosporaceae</taxon>
        <taxon>Actinoplanes</taxon>
    </lineage>
</organism>
<keyword evidence="5" id="KW-1185">Reference proteome</keyword>
<dbReference type="RefSeq" id="WP_344934985.1">
    <property type="nucleotide sequence ID" value="NZ_BAAAYJ010000074.1"/>
</dbReference>
<gene>
    <name evidence="4" type="ORF">Ani05nite_66390</name>
</gene>
<evidence type="ECO:0000256" key="1">
    <source>
        <dbReference type="SAM" id="MobiDB-lite"/>
    </source>
</evidence>
<proteinExistence type="predicted"/>
<dbReference type="Pfam" id="PF19319">
    <property type="entry name" value="DUF5919"/>
    <property type="match status" value="1"/>
</dbReference>
<sequence length="297" mass="32757">MRRALVPNRLLGLILVSGAALLFAVFVFGTRGKYPDPDTAELLRTVSVGILAAAVATVIDRQISLGALEKQIYDSLLEAEGVKSSLARLGVHGAHHVFDFGRPFREAHKGEVVSWLDTYCPRQNELIDDLVAAVDRGVHVRMLIIDPRCATAGHRDAELVGSLDTGEGWKAGLEAFIHKMTAAASRGHGRFEIRFYDDLPCVPMYLVGRGSAARVGYFSLFLTRPSAHFPHLELRSGAWLVDMAAYFEAKWSRHADRAITAGRPVDPYRNWVPGRRKPRNDPVRPRDTGAVPGRTGR</sequence>
<evidence type="ECO:0000256" key="2">
    <source>
        <dbReference type="SAM" id="Phobius"/>
    </source>
</evidence>
<keyword evidence="2" id="KW-0472">Membrane</keyword>
<comment type="caution">
    <text evidence="4">The sequence shown here is derived from an EMBL/GenBank/DDBJ whole genome shotgun (WGS) entry which is preliminary data.</text>
</comment>
<evidence type="ECO:0000259" key="3">
    <source>
        <dbReference type="Pfam" id="PF19319"/>
    </source>
</evidence>
<keyword evidence="2" id="KW-1133">Transmembrane helix</keyword>
<keyword evidence="2" id="KW-0812">Transmembrane</keyword>
<reference evidence="4" key="1">
    <citation type="submission" date="2021-01" db="EMBL/GenBank/DDBJ databases">
        <title>Whole genome shotgun sequence of Actinoplanes nipponensis NBRC 14063.</title>
        <authorList>
            <person name="Komaki H."/>
            <person name="Tamura T."/>
        </authorList>
    </citation>
    <scope>NUCLEOTIDE SEQUENCE</scope>
    <source>
        <strain evidence="4">NBRC 14063</strain>
    </source>
</reference>